<dbReference type="AlphaFoldDB" id="A0A0S4STC9"/>
<keyword evidence="3" id="KW-0449">Lipoprotein</keyword>
<gene>
    <name evidence="3" type="ORF">ERS686654_02003</name>
</gene>
<sequence>MEKSFKDRLFIKFASIVIFCILWAIYLTCKKRFIGKPVSKEPCVVLFWHGKLAMFPFIFKRWWQGKSAKVIISDHKDGRVISTVSSYFGIGTIRGSSSKGALKALLQAFREIKAGVDVVITPDGPRGPRHSISDGCVVIPQKMEVNIVILKYTATNFWQFKSWDKMILPKPFSTITYTLSEPFSVAHLGLDEAKELIAKHMQES</sequence>
<keyword evidence="1" id="KW-1133">Transmembrane helix</keyword>
<dbReference type="Proteomes" id="UP000052237">
    <property type="component" value="Unassembled WGS sequence"/>
</dbReference>
<organism evidence="3 4">
    <name type="scientific">Campylobacter hyointestinalis subsp. hyointestinalis</name>
    <dbReference type="NCBI Taxonomy" id="91352"/>
    <lineage>
        <taxon>Bacteria</taxon>
        <taxon>Pseudomonadati</taxon>
        <taxon>Campylobacterota</taxon>
        <taxon>Epsilonproteobacteria</taxon>
        <taxon>Campylobacterales</taxon>
        <taxon>Campylobacteraceae</taxon>
        <taxon>Campylobacter</taxon>
    </lineage>
</organism>
<dbReference type="EMBL" id="FAVB01000006">
    <property type="protein sequence ID" value="CUU89510.1"/>
    <property type="molecule type" value="Genomic_DNA"/>
</dbReference>
<keyword evidence="1" id="KW-0472">Membrane</keyword>
<reference evidence="3 4" key="1">
    <citation type="submission" date="2015-11" db="EMBL/GenBank/DDBJ databases">
        <authorList>
            <consortium name="Pathogen Informatics"/>
        </authorList>
    </citation>
    <scope>NUCLEOTIDE SEQUENCE [LARGE SCALE GENOMIC DNA]</scope>
    <source>
        <strain evidence="3 4">006A-0059</strain>
    </source>
</reference>
<dbReference type="Pfam" id="PF04028">
    <property type="entry name" value="DUF374"/>
    <property type="match status" value="1"/>
</dbReference>
<evidence type="ECO:0000313" key="4">
    <source>
        <dbReference type="Proteomes" id="UP000052237"/>
    </source>
</evidence>
<protein>
    <submittedName>
        <fullName evidence="3">Lipoprotein</fullName>
    </submittedName>
</protein>
<comment type="caution">
    <text evidence="3">The sequence shown here is derived from an EMBL/GenBank/DDBJ whole genome shotgun (WGS) entry which is preliminary data.</text>
</comment>
<proteinExistence type="predicted"/>
<keyword evidence="1" id="KW-0812">Transmembrane</keyword>
<dbReference type="CDD" id="cd07983">
    <property type="entry name" value="LPLAT_DUF374-like"/>
    <property type="match status" value="1"/>
</dbReference>
<dbReference type="RefSeq" id="WP_059435455.1">
    <property type="nucleotide sequence ID" value="NZ_FAVB01000006.1"/>
</dbReference>
<feature type="transmembrane region" description="Helical" evidence="1">
    <location>
        <begin position="9"/>
        <end position="27"/>
    </location>
</feature>
<evidence type="ECO:0000256" key="1">
    <source>
        <dbReference type="SAM" id="Phobius"/>
    </source>
</evidence>
<evidence type="ECO:0000313" key="3">
    <source>
        <dbReference type="EMBL" id="CUU89510.1"/>
    </source>
</evidence>
<name>A0A0S4STC9_CAMHY</name>
<evidence type="ECO:0000259" key="2">
    <source>
        <dbReference type="Pfam" id="PF04028"/>
    </source>
</evidence>
<feature type="domain" description="DUF374" evidence="2">
    <location>
        <begin position="62"/>
        <end position="129"/>
    </location>
</feature>
<dbReference type="InterPro" id="IPR007172">
    <property type="entry name" value="DUF374"/>
</dbReference>
<keyword evidence="4" id="KW-1185">Reference proteome</keyword>
<accession>A0A0S4STC9</accession>